<evidence type="ECO:0000256" key="1">
    <source>
        <dbReference type="ARBA" id="ARBA00022676"/>
    </source>
</evidence>
<dbReference type="STRING" id="694427.Palpr_1319"/>
<dbReference type="AlphaFoldDB" id="E4T421"/>
<dbReference type="Proteomes" id="UP000008718">
    <property type="component" value="Chromosome"/>
</dbReference>
<dbReference type="Pfam" id="PF01531">
    <property type="entry name" value="Glyco_transf_11"/>
    <property type="match status" value="1"/>
</dbReference>
<reference key="1">
    <citation type="submission" date="2010-11" db="EMBL/GenBank/DDBJ databases">
        <title>The complete genome of Paludibacter propionicigenes DSM 17365.</title>
        <authorList>
            <consortium name="US DOE Joint Genome Institute (JGI-PGF)"/>
            <person name="Lucas S."/>
            <person name="Copeland A."/>
            <person name="Lapidus A."/>
            <person name="Bruce D."/>
            <person name="Goodwin L."/>
            <person name="Pitluck S."/>
            <person name="Kyrpides N."/>
            <person name="Mavromatis K."/>
            <person name="Ivanova N."/>
            <person name="Munk A.C."/>
            <person name="Brettin T."/>
            <person name="Detter J.C."/>
            <person name="Han C."/>
            <person name="Tapia R."/>
            <person name="Land M."/>
            <person name="Hauser L."/>
            <person name="Markowitz V."/>
            <person name="Cheng J.-F."/>
            <person name="Hugenholtz P."/>
            <person name="Woyke T."/>
            <person name="Wu D."/>
            <person name="Gronow S."/>
            <person name="Wellnitz S."/>
            <person name="Brambilla E."/>
            <person name="Klenk H.-P."/>
            <person name="Eisen J.A."/>
        </authorList>
    </citation>
    <scope>NUCLEOTIDE SEQUENCE</scope>
    <source>
        <strain>WB4</strain>
    </source>
</reference>
<dbReference type="eggNOG" id="ENOG502ZB0G">
    <property type="taxonomic scope" value="Bacteria"/>
</dbReference>
<dbReference type="GO" id="GO:0016020">
    <property type="term" value="C:membrane"/>
    <property type="evidence" value="ECO:0007669"/>
    <property type="project" value="InterPro"/>
</dbReference>
<accession>E4T421</accession>
<dbReference type="Gene3D" id="3.40.50.11350">
    <property type="match status" value="1"/>
</dbReference>
<name>E4T421_PALPW</name>
<dbReference type="GO" id="GO:0005975">
    <property type="term" value="P:carbohydrate metabolic process"/>
    <property type="evidence" value="ECO:0007669"/>
    <property type="project" value="InterPro"/>
</dbReference>
<evidence type="ECO:0000313" key="4">
    <source>
        <dbReference type="Proteomes" id="UP000008718"/>
    </source>
</evidence>
<organism evidence="3 4">
    <name type="scientific">Paludibacter propionicigenes (strain DSM 17365 / JCM 13257 / WB4)</name>
    <dbReference type="NCBI Taxonomy" id="694427"/>
    <lineage>
        <taxon>Bacteria</taxon>
        <taxon>Pseudomonadati</taxon>
        <taxon>Bacteroidota</taxon>
        <taxon>Bacteroidia</taxon>
        <taxon>Bacteroidales</taxon>
        <taxon>Paludibacteraceae</taxon>
        <taxon>Paludibacter</taxon>
    </lineage>
</organism>
<keyword evidence="1" id="KW-0328">Glycosyltransferase</keyword>
<dbReference type="OrthoDB" id="639736at2"/>
<dbReference type="InterPro" id="IPR002516">
    <property type="entry name" value="Glyco_trans_11"/>
</dbReference>
<sequence length="296" mass="34393">MIIVYDKIGQMSNRIWSAVPSIAYSLENNEKMIFIYFGDYIHFFPHINENPLIRFYGIKGKWAILFKILSKLSKLGIIPARLRDLNSKTSVKFIQGWRSRHMVSGDLIAKHKGEICKIFGYSDEIVEHVNAVFEAKRKDNEVIVGVHIRRGDYQKWINGKYYFSDELYSKWIKAIDAELKEQGKTASFYIASNEHIKAENYLGIKYFTLANSSSEKDIYALSKCDYIMGPTSTYSQWAAFIGNIPIRFLLSREEVPTLKDFSKVVSLFYFESGQSMILDETGFRYVDGLKYNYNRI</sequence>
<protein>
    <recommendedName>
        <fullName evidence="5">Glycosyl transferase family 11</fullName>
    </recommendedName>
</protein>
<proteinExistence type="predicted"/>
<keyword evidence="4" id="KW-1185">Reference proteome</keyword>
<dbReference type="HOGENOM" id="CLU_081836_0_0_10"/>
<dbReference type="KEGG" id="ppn:Palpr_1319"/>
<dbReference type="EMBL" id="CP002345">
    <property type="protein sequence ID" value="ADQ79465.1"/>
    <property type="molecule type" value="Genomic_DNA"/>
</dbReference>
<keyword evidence="2" id="KW-0808">Transferase</keyword>
<gene>
    <name evidence="3" type="ordered locus">Palpr_1319</name>
</gene>
<evidence type="ECO:0000256" key="2">
    <source>
        <dbReference type="ARBA" id="ARBA00022679"/>
    </source>
</evidence>
<evidence type="ECO:0000313" key="3">
    <source>
        <dbReference type="EMBL" id="ADQ79465.1"/>
    </source>
</evidence>
<reference evidence="3 4" key="2">
    <citation type="journal article" date="2011" name="Stand. Genomic Sci.">
        <title>Complete genome sequence of Paludibacter propionicigenes type strain (WB4).</title>
        <authorList>
            <person name="Gronow S."/>
            <person name="Munk C."/>
            <person name="Lapidus A."/>
            <person name="Nolan M."/>
            <person name="Lucas S."/>
            <person name="Hammon N."/>
            <person name="Deshpande S."/>
            <person name="Cheng J.F."/>
            <person name="Tapia R."/>
            <person name="Han C."/>
            <person name="Goodwin L."/>
            <person name="Pitluck S."/>
            <person name="Liolios K."/>
            <person name="Ivanova N."/>
            <person name="Mavromatis K."/>
            <person name="Mikhailova N."/>
            <person name="Pati A."/>
            <person name="Chen A."/>
            <person name="Palaniappan K."/>
            <person name="Land M."/>
            <person name="Hauser L."/>
            <person name="Chang Y.J."/>
            <person name="Jeffries C.D."/>
            <person name="Brambilla E."/>
            <person name="Rohde M."/>
            <person name="Goker M."/>
            <person name="Detter J.C."/>
            <person name="Woyke T."/>
            <person name="Bristow J."/>
            <person name="Eisen J.A."/>
            <person name="Markowitz V."/>
            <person name="Hugenholtz P."/>
            <person name="Kyrpides N.C."/>
            <person name="Klenk H.P."/>
        </authorList>
    </citation>
    <scope>NUCLEOTIDE SEQUENCE [LARGE SCALE GENOMIC DNA]</scope>
    <source>
        <strain evidence="4">DSM 17365 / JCM 13257 / WB4</strain>
    </source>
</reference>
<dbReference type="GO" id="GO:0008107">
    <property type="term" value="F:galactoside 2-alpha-L-fucosyltransferase activity"/>
    <property type="evidence" value="ECO:0007669"/>
    <property type="project" value="InterPro"/>
</dbReference>
<evidence type="ECO:0008006" key="5">
    <source>
        <dbReference type="Google" id="ProtNLM"/>
    </source>
</evidence>